<dbReference type="AlphaFoldDB" id="A0A363NZT5"/>
<name>A0A363NZT5_9SPHI</name>
<keyword evidence="7" id="KW-1185">Reference proteome</keyword>
<keyword evidence="4" id="KW-0732">Signal</keyword>
<dbReference type="RefSeq" id="WP_108632501.1">
    <property type="nucleotide sequence ID" value="NZ_QCXX01000001.1"/>
</dbReference>
<dbReference type="Pfam" id="PF14905">
    <property type="entry name" value="OMP_b-brl_3"/>
    <property type="match status" value="1"/>
</dbReference>
<evidence type="ECO:0000256" key="3">
    <source>
        <dbReference type="ARBA" id="ARBA00023237"/>
    </source>
</evidence>
<dbReference type="PANTHER" id="PTHR40980">
    <property type="entry name" value="PLUG DOMAIN-CONTAINING PROTEIN"/>
    <property type="match status" value="1"/>
</dbReference>
<evidence type="ECO:0000256" key="1">
    <source>
        <dbReference type="ARBA" id="ARBA00004442"/>
    </source>
</evidence>
<evidence type="ECO:0000256" key="4">
    <source>
        <dbReference type="SAM" id="SignalP"/>
    </source>
</evidence>
<dbReference type="PANTHER" id="PTHR40980:SF4">
    <property type="entry name" value="TONB-DEPENDENT RECEPTOR-LIKE BETA-BARREL DOMAIN-CONTAINING PROTEIN"/>
    <property type="match status" value="1"/>
</dbReference>
<dbReference type="OrthoDB" id="606851at2"/>
<dbReference type="EMBL" id="QCXX01000001">
    <property type="protein sequence ID" value="PUV26213.1"/>
    <property type="molecule type" value="Genomic_DNA"/>
</dbReference>
<dbReference type="Gene3D" id="2.40.170.20">
    <property type="entry name" value="TonB-dependent receptor, beta-barrel domain"/>
    <property type="match status" value="1"/>
</dbReference>
<dbReference type="SUPFAM" id="SSF56935">
    <property type="entry name" value="Porins"/>
    <property type="match status" value="1"/>
</dbReference>
<dbReference type="InterPro" id="IPR036942">
    <property type="entry name" value="Beta-barrel_TonB_sf"/>
</dbReference>
<sequence>MTKSTLFTILLTSSAMGIMAQTKLSGKIFDKDGQPFKGATASLLRLPDSALVAQSDADKDGLFLLQAAKNGNYIIRYSSVGYTTVFSKTYQLSGAEQIATPLFLQPLAQIMETVHITGKQAAVRQYADKMVVDVEGSVLAEGNNVLELLEKTPGLVSDGKGNFSIQGRAGANVRINGRDMYVSGEQLASILRGLQASEVSKLELISNPSAREDASGTAGIINIVTKRNGKVGFGGDAFVRAGQGRKFHGGYGGGLHYKVNGLDMYLQGNTSYDRSNSHNLTERSFYNQGSLTSFQRQHESKKLDDASFHSLRAGAKYEFSDGGILDGSVHWMKGNYQPHASIEMDTWSYPANIHTEKARSKNRFDETFKNWTFNVNYSKKYEGEDHFLKFNFDFAPHGNDYNNRFETDKFNLQTDMKMSTGRTNVQDLSNTTYSGRLDYSKPLTDSSKIELGWKGTYFFINNDVVNSLLDKGTWIRDNATSNRFQYTQHIEALYAIYSGKFKRLEYQAGLRGEYTFINANQVTLNKENHQRYFDLFPSGSLLYHLNDKNTIRTSFSSRIERPGDHDINVFRIYEDAYSYNEGNPDLKPEKSYITEIGHGYKNKLFTTLGISYGRDMINWIVRQGDQVGENLSRPENIGRYLNYSASVMYNQTLRSWWTASHYINAFYNNYSGEIGDVKLDSKGSSWTANSRHTLQFKYGLRAEIALYYRSGITTGPSRTDKRYGLDLAAEKKMFGERGMIKLTANGLLRNANPQLISEYGDLKVFYSDFPDNRKVLLSLSYRFGN</sequence>
<comment type="subcellular location">
    <subcellularLocation>
        <location evidence="1">Cell outer membrane</location>
    </subcellularLocation>
</comment>
<accession>A0A363NZT5</accession>
<evidence type="ECO:0000256" key="2">
    <source>
        <dbReference type="ARBA" id="ARBA00023136"/>
    </source>
</evidence>
<keyword evidence="2" id="KW-0472">Membrane</keyword>
<organism evidence="6 7">
    <name type="scientific">Sphingobacterium athyrii</name>
    <dbReference type="NCBI Taxonomy" id="2152717"/>
    <lineage>
        <taxon>Bacteria</taxon>
        <taxon>Pseudomonadati</taxon>
        <taxon>Bacteroidota</taxon>
        <taxon>Sphingobacteriia</taxon>
        <taxon>Sphingobacteriales</taxon>
        <taxon>Sphingobacteriaceae</taxon>
        <taxon>Sphingobacterium</taxon>
    </lineage>
</organism>
<feature type="chain" id="PRO_5016629091" description="Outer membrane protein beta-barrel domain-containing protein" evidence="4">
    <location>
        <begin position="21"/>
        <end position="785"/>
    </location>
</feature>
<proteinExistence type="predicted"/>
<evidence type="ECO:0000313" key="7">
    <source>
        <dbReference type="Proteomes" id="UP000250831"/>
    </source>
</evidence>
<evidence type="ECO:0000313" key="6">
    <source>
        <dbReference type="EMBL" id="PUV26213.1"/>
    </source>
</evidence>
<protein>
    <recommendedName>
        <fullName evidence="5">Outer membrane protein beta-barrel domain-containing protein</fullName>
    </recommendedName>
</protein>
<dbReference type="Proteomes" id="UP000250831">
    <property type="component" value="Unassembled WGS sequence"/>
</dbReference>
<dbReference type="InterPro" id="IPR041700">
    <property type="entry name" value="OMP_b-brl_3"/>
</dbReference>
<evidence type="ECO:0000259" key="5">
    <source>
        <dbReference type="Pfam" id="PF14905"/>
    </source>
</evidence>
<dbReference type="SUPFAM" id="SSF49464">
    <property type="entry name" value="Carboxypeptidase regulatory domain-like"/>
    <property type="match status" value="1"/>
</dbReference>
<comment type="caution">
    <text evidence="6">The sequence shown here is derived from an EMBL/GenBank/DDBJ whole genome shotgun (WGS) entry which is preliminary data.</text>
</comment>
<keyword evidence="3" id="KW-0998">Cell outer membrane</keyword>
<feature type="domain" description="Outer membrane protein beta-barrel" evidence="5">
    <location>
        <begin position="380"/>
        <end position="781"/>
    </location>
</feature>
<gene>
    <name evidence="6" type="ORF">DCO56_04445</name>
</gene>
<dbReference type="GO" id="GO:0009279">
    <property type="term" value="C:cell outer membrane"/>
    <property type="evidence" value="ECO:0007669"/>
    <property type="project" value="UniProtKB-SubCell"/>
</dbReference>
<reference evidence="6 7" key="1">
    <citation type="submission" date="2018-04" db="EMBL/GenBank/DDBJ databases">
        <title>Sphingobacterium sp. M46 Genome.</title>
        <authorList>
            <person name="Cheng J."/>
            <person name="Li Y."/>
        </authorList>
    </citation>
    <scope>NUCLEOTIDE SEQUENCE [LARGE SCALE GENOMIC DNA]</scope>
    <source>
        <strain evidence="6 7">M46</strain>
    </source>
</reference>
<dbReference type="InterPro" id="IPR008969">
    <property type="entry name" value="CarboxyPept-like_regulatory"/>
</dbReference>
<feature type="signal peptide" evidence="4">
    <location>
        <begin position="1"/>
        <end position="20"/>
    </location>
</feature>